<sequence>GSKYKRPATDQVSHSSAQGDADETQVLQLRENLNPFYQPEWVSLPQDQFLTTASEITGRQKRKDGKNKKQPQRPNYNQYYSVQSNRKPYGIHLPPFNLEIPMNLNKPLFSSDMQQRNQHAVLGFQFTTALPLQYEASTKLYPVYPTISSLSSHYQEYNGPRQILDSHTLPLIGTIEQPKVEYLSQSASNVYELTESPSDLQKVYISVADDIKDNETDNEKVATTTVSTTTTTTNKPQPFRVHNRGKFRRDQSRF</sequence>
<dbReference type="EMBL" id="CAKOFQ010008516">
    <property type="protein sequence ID" value="CAH2014552.1"/>
    <property type="molecule type" value="Genomic_DNA"/>
</dbReference>
<dbReference type="OrthoDB" id="6747438at2759"/>
<protein>
    <submittedName>
        <fullName evidence="2">Uncharacterized protein</fullName>
    </submittedName>
</protein>
<comment type="caution">
    <text evidence="2">The sequence shown here is derived from an EMBL/GenBank/DDBJ whole genome shotgun (WGS) entry which is preliminary data.</text>
</comment>
<proteinExistence type="predicted"/>
<feature type="non-terminal residue" evidence="2">
    <location>
        <position position="1"/>
    </location>
</feature>
<feature type="region of interest" description="Disordered" evidence="1">
    <location>
        <begin position="55"/>
        <end position="76"/>
    </location>
</feature>
<accession>A0A9P0M9W7</accession>
<feature type="region of interest" description="Disordered" evidence="1">
    <location>
        <begin position="227"/>
        <end position="254"/>
    </location>
</feature>
<name>A0A9P0M9W7_ACAOB</name>
<gene>
    <name evidence="2" type="ORF">ACAOBT_LOCUS34195</name>
</gene>
<dbReference type="Proteomes" id="UP001152888">
    <property type="component" value="Unassembled WGS sequence"/>
</dbReference>
<keyword evidence="3" id="KW-1185">Reference proteome</keyword>
<feature type="region of interest" description="Disordered" evidence="1">
    <location>
        <begin position="1"/>
        <end position="24"/>
    </location>
</feature>
<evidence type="ECO:0000313" key="2">
    <source>
        <dbReference type="EMBL" id="CAH2014552.1"/>
    </source>
</evidence>
<evidence type="ECO:0000256" key="1">
    <source>
        <dbReference type="SAM" id="MobiDB-lite"/>
    </source>
</evidence>
<feature type="compositionally biased region" description="Basic residues" evidence="1">
    <location>
        <begin position="59"/>
        <end position="71"/>
    </location>
</feature>
<organism evidence="2 3">
    <name type="scientific">Acanthoscelides obtectus</name>
    <name type="common">Bean weevil</name>
    <name type="synonym">Bruchus obtectus</name>
    <dbReference type="NCBI Taxonomy" id="200917"/>
    <lineage>
        <taxon>Eukaryota</taxon>
        <taxon>Metazoa</taxon>
        <taxon>Ecdysozoa</taxon>
        <taxon>Arthropoda</taxon>
        <taxon>Hexapoda</taxon>
        <taxon>Insecta</taxon>
        <taxon>Pterygota</taxon>
        <taxon>Neoptera</taxon>
        <taxon>Endopterygota</taxon>
        <taxon>Coleoptera</taxon>
        <taxon>Polyphaga</taxon>
        <taxon>Cucujiformia</taxon>
        <taxon>Chrysomeloidea</taxon>
        <taxon>Chrysomelidae</taxon>
        <taxon>Bruchinae</taxon>
        <taxon>Bruchini</taxon>
        <taxon>Acanthoscelides</taxon>
    </lineage>
</organism>
<reference evidence="2" key="1">
    <citation type="submission" date="2022-03" db="EMBL/GenBank/DDBJ databases">
        <authorList>
            <person name="Sayadi A."/>
        </authorList>
    </citation>
    <scope>NUCLEOTIDE SEQUENCE</scope>
</reference>
<evidence type="ECO:0000313" key="3">
    <source>
        <dbReference type="Proteomes" id="UP001152888"/>
    </source>
</evidence>
<dbReference type="AlphaFoldDB" id="A0A9P0M9W7"/>